<dbReference type="PROSITE" id="PS51464">
    <property type="entry name" value="SIS"/>
    <property type="match status" value="1"/>
</dbReference>
<feature type="region of interest" description="Disordered" evidence="7">
    <location>
        <begin position="1"/>
        <end position="24"/>
    </location>
</feature>
<evidence type="ECO:0000256" key="3">
    <source>
        <dbReference type="ARBA" id="ARBA00023122"/>
    </source>
</evidence>
<keyword evidence="2" id="KW-0677">Repeat</keyword>
<dbReference type="CDD" id="cd05014">
    <property type="entry name" value="SIS_Kpsf"/>
    <property type="match status" value="1"/>
</dbReference>
<evidence type="ECO:0000259" key="8">
    <source>
        <dbReference type="PROSITE" id="PS51371"/>
    </source>
</evidence>
<dbReference type="GO" id="GO:1901135">
    <property type="term" value="P:carbohydrate derivative metabolic process"/>
    <property type="evidence" value="ECO:0007669"/>
    <property type="project" value="InterPro"/>
</dbReference>
<dbReference type="InterPro" id="IPR001347">
    <property type="entry name" value="SIS_dom"/>
</dbReference>
<dbReference type="EC" id="5.3.1.13" evidence="10"/>
<dbReference type="InterPro" id="IPR050986">
    <property type="entry name" value="GutQ/KpsF_isomerases"/>
</dbReference>
<accession>A0A517N392</accession>
<dbReference type="OrthoDB" id="9762536at2"/>
<dbReference type="GO" id="GO:0005975">
    <property type="term" value="P:carbohydrate metabolic process"/>
    <property type="evidence" value="ECO:0007669"/>
    <property type="project" value="InterPro"/>
</dbReference>
<dbReference type="InterPro" id="IPR004800">
    <property type="entry name" value="KdsD/KpsF-type"/>
</dbReference>
<dbReference type="GO" id="GO:0097367">
    <property type="term" value="F:carbohydrate derivative binding"/>
    <property type="evidence" value="ECO:0007669"/>
    <property type="project" value="InterPro"/>
</dbReference>
<evidence type="ECO:0000256" key="6">
    <source>
        <dbReference type="PROSITE-ProRule" id="PRU00703"/>
    </source>
</evidence>
<dbReference type="NCBIfam" id="TIGR00393">
    <property type="entry name" value="kpsF"/>
    <property type="match status" value="1"/>
</dbReference>
<dbReference type="Gene3D" id="3.10.580.10">
    <property type="entry name" value="CBS-domain"/>
    <property type="match status" value="1"/>
</dbReference>
<dbReference type="InterPro" id="IPR035474">
    <property type="entry name" value="SIS_Kpsf"/>
</dbReference>
<gene>
    <name evidence="10" type="primary">kdsD</name>
    <name evidence="10" type="ORF">HG15A2_49560</name>
</gene>
<name>A0A517N392_9BACT</name>
<dbReference type="RefSeq" id="WP_145063830.1">
    <property type="nucleotide sequence ID" value="NZ_CP036263.1"/>
</dbReference>
<dbReference type="SMART" id="SM00116">
    <property type="entry name" value="CBS"/>
    <property type="match status" value="1"/>
</dbReference>
<dbReference type="EMBL" id="CP036263">
    <property type="protein sequence ID" value="QDT01609.1"/>
    <property type="molecule type" value="Genomic_DNA"/>
</dbReference>
<evidence type="ECO:0000313" key="11">
    <source>
        <dbReference type="Proteomes" id="UP000319852"/>
    </source>
</evidence>
<comment type="similarity">
    <text evidence="1">Belongs to the SIS family. GutQ/KpsF subfamily.</text>
</comment>
<feature type="binding site" evidence="4">
    <location>
        <position position="100"/>
    </location>
    <ligand>
        <name>Zn(2+)</name>
        <dbReference type="ChEBI" id="CHEBI:29105"/>
    </ligand>
</feature>
<feature type="site" description="Catalytically relevant" evidence="5">
    <location>
        <position position="211"/>
    </location>
</feature>
<keyword evidence="4" id="KW-0479">Metal-binding</keyword>
<dbReference type="Proteomes" id="UP000319852">
    <property type="component" value="Chromosome"/>
</dbReference>
<feature type="site" description="Catalytically relevant" evidence="5">
    <location>
        <position position="77"/>
    </location>
</feature>
<feature type="site" description="Catalytically relevant" evidence="5">
    <location>
        <position position="129"/>
    </location>
</feature>
<feature type="domain" description="SIS" evidence="9">
    <location>
        <begin position="59"/>
        <end position="202"/>
    </location>
</feature>
<dbReference type="AlphaFoldDB" id="A0A517N392"/>
<dbReference type="Pfam" id="PF01380">
    <property type="entry name" value="SIS"/>
    <property type="match status" value="1"/>
</dbReference>
<evidence type="ECO:0000259" key="9">
    <source>
        <dbReference type="PROSITE" id="PS51464"/>
    </source>
</evidence>
<evidence type="ECO:0000256" key="2">
    <source>
        <dbReference type="ARBA" id="ARBA00022737"/>
    </source>
</evidence>
<dbReference type="PIRSF" id="PIRSF004692">
    <property type="entry name" value="KdsD_KpsF"/>
    <property type="match status" value="1"/>
</dbReference>
<evidence type="ECO:0000256" key="1">
    <source>
        <dbReference type="ARBA" id="ARBA00008165"/>
    </source>
</evidence>
<evidence type="ECO:0000256" key="5">
    <source>
        <dbReference type="PIRSR" id="PIRSR004692-3"/>
    </source>
</evidence>
<proteinExistence type="inferred from homology"/>
<organism evidence="10 11">
    <name type="scientific">Adhaeretor mobilis</name>
    <dbReference type="NCBI Taxonomy" id="1930276"/>
    <lineage>
        <taxon>Bacteria</taxon>
        <taxon>Pseudomonadati</taxon>
        <taxon>Planctomycetota</taxon>
        <taxon>Planctomycetia</taxon>
        <taxon>Pirellulales</taxon>
        <taxon>Lacipirellulaceae</taxon>
        <taxon>Adhaeretor</taxon>
    </lineage>
</organism>
<keyword evidence="10" id="KW-0413">Isomerase</keyword>
<dbReference type="InterPro" id="IPR046348">
    <property type="entry name" value="SIS_dom_sf"/>
</dbReference>
<evidence type="ECO:0000256" key="7">
    <source>
        <dbReference type="SAM" id="MobiDB-lite"/>
    </source>
</evidence>
<dbReference type="SUPFAM" id="SSF53697">
    <property type="entry name" value="SIS domain"/>
    <property type="match status" value="1"/>
</dbReference>
<dbReference type="KEGG" id="amob:HG15A2_49560"/>
<evidence type="ECO:0000256" key="4">
    <source>
        <dbReference type="PIRSR" id="PIRSR004692-2"/>
    </source>
</evidence>
<feature type="compositionally biased region" description="Polar residues" evidence="7">
    <location>
        <begin position="14"/>
        <end position="24"/>
    </location>
</feature>
<dbReference type="PROSITE" id="PS51371">
    <property type="entry name" value="CBS"/>
    <property type="match status" value="1"/>
</dbReference>
<dbReference type="InterPro" id="IPR000644">
    <property type="entry name" value="CBS_dom"/>
</dbReference>
<dbReference type="GO" id="GO:0046872">
    <property type="term" value="F:metal ion binding"/>
    <property type="evidence" value="ECO:0007669"/>
    <property type="project" value="UniProtKB-KW"/>
</dbReference>
<dbReference type="PANTHER" id="PTHR42745">
    <property type="match status" value="1"/>
</dbReference>
<feature type="domain" description="CBS" evidence="8">
    <location>
        <begin position="297"/>
        <end position="354"/>
    </location>
</feature>
<dbReference type="GO" id="GO:0019146">
    <property type="term" value="F:arabinose-5-phosphate isomerase activity"/>
    <property type="evidence" value="ECO:0007669"/>
    <property type="project" value="UniProtKB-EC"/>
</dbReference>
<keyword evidence="11" id="KW-1185">Reference proteome</keyword>
<dbReference type="PANTHER" id="PTHR42745:SF1">
    <property type="entry name" value="ARABINOSE 5-PHOSPHATE ISOMERASE KDSD"/>
    <property type="match status" value="1"/>
</dbReference>
<evidence type="ECO:0000313" key="10">
    <source>
        <dbReference type="EMBL" id="QDT01609.1"/>
    </source>
</evidence>
<feature type="site" description="Catalytically relevant" evidence="5">
    <location>
        <position position="170"/>
    </location>
</feature>
<dbReference type="InterPro" id="IPR046342">
    <property type="entry name" value="CBS_dom_sf"/>
</dbReference>
<keyword evidence="3 6" id="KW-0129">CBS domain</keyword>
<keyword evidence="4" id="KW-0862">Zinc</keyword>
<reference evidence="10 11" key="1">
    <citation type="submission" date="2019-02" db="EMBL/GenBank/DDBJ databases">
        <title>Deep-cultivation of Planctomycetes and their phenomic and genomic characterization uncovers novel biology.</title>
        <authorList>
            <person name="Wiegand S."/>
            <person name="Jogler M."/>
            <person name="Boedeker C."/>
            <person name="Pinto D."/>
            <person name="Vollmers J."/>
            <person name="Rivas-Marin E."/>
            <person name="Kohn T."/>
            <person name="Peeters S.H."/>
            <person name="Heuer A."/>
            <person name="Rast P."/>
            <person name="Oberbeckmann S."/>
            <person name="Bunk B."/>
            <person name="Jeske O."/>
            <person name="Meyerdierks A."/>
            <person name="Storesund J.E."/>
            <person name="Kallscheuer N."/>
            <person name="Luecker S."/>
            <person name="Lage O.M."/>
            <person name="Pohl T."/>
            <person name="Merkel B.J."/>
            <person name="Hornburger P."/>
            <person name="Mueller R.-W."/>
            <person name="Bruemmer F."/>
            <person name="Labrenz M."/>
            <person name="Spormann A.M."/>
            <person name="Op den Camp H."/>
            <person name="Overmann J."/>
            <person name="Amann R."/>
            <person name="Jetten M.S.M."/>
            <person name="Mascher T."/>
            <person name="Medema M.H."/>
            <person name="Devos D.P."/>
            <person name="Kaster A.-K."/>
            <person name="Ovreas L."/>
            <person name="Rohde M."/>
            <person name="Galperin M.Y."/>
            <person name="Jogler C."/>
        </authorList>
    </citation>
    <scope>NUCLEOTIDE SEQUENCE [LARGE SCALE GENOMIC DNA]</scope>
    <source>
        <strain evidence="10 11">HG15A2</strain>
    </source>
</reference>
<dbReference type="Pfam" id="PF00571">
    <property type="entry name" value="CBS"/>
    <property type="match status" value="1"/>
</dbReference>
<dbReference type="Gene3D" id="3.40.50.10490">
    <property type="entry name" value="Glucose-6-phosphate isomerase like protein, domain 1"/>
    <property type="match status" value="1"/>
</dbReference>
<protein>
    <submittedName>
        <fullName evidence="10">Arabinose 5-phosphate isomerase KdsD</fullName>
        <ecNumber evidence="10">5.3.1.13</ecNumber>
    </submittedName>
</protein>
<sequence length="373" mass="39457">MSYDSAARARTFAPSRQNAVEDSPVTAQETIDLGRQVIASEARVLVNMLPRLDNAFATAVEKIRTLEGNLIVSGMGKAGLIGQKLTATFASTGTRAHYLHPAEAFHGDLGRVTAGDVVLVLSQSGETGEVSQMLPPLRSLGAYLIAITASEASTLGRAADLILPLGKIDEACAMGLAPSASTTAMLALGDALALVTSQLRGFEPADFARFHPGGALGFKLSSVEDHMRTLEECRTAVDSQTIREVLVTATRPGRRSGAIMLTDSTGCLTGLFTDSDLARLIEQRDETALDQPIQTRMIASPTTITAGQPMSAAVNMLADRKISELPVIDEQGRPVGMIDVTDIVGQLPKAVKDKPQEQFQHNGPPTVKIFPAG</sequence>